<evidence type="ECO:0000313" key="2">
    <source>
        <dbReference type="EMBL" id="PMC80471.1"/>
    </source>
</evidence>
<dbReference type="Proteomes" id="UP000235701">
    <property type="component" value="Unassembled WGS sequence"/>
</dbReference>
<reference evidence="2 3" key="1">
    <citation type="submission" date="2017-09" db="EMBL/GenBank/DDBJ databases">
        <title>Bacterial strain isolated from the female urinary microbiota.</title>
        <authorList>
            <person name="Thomas-White K."/>
            <person name="Kumar N."/>
            <person name="Forster S."/>
            <person name="Putonti C."/>
            <person name="Lawley T."/>
            <person name="Wolfe A.J."/>
        </authorList>
    </citation>
    <scope>NUCLEOTIDE SEQUENCE [LARGE SCALE GENOMIC DNA]</scope>
    <source>
        <strain evidence="2 3">UMB0240</strain>
    </source>
</reference>
<proteinExistence type="predicted"/>
<organism evidence="2 3">
    <name type="scientific">Aerococcus viridans</name>
    <dbReference type="NCBI Taxonomy" id="1377"/>
    <lineage>
        <taxon>Bacteria</taxon>
        <taxon>Bacillati</taxon>
        <taxon>Bacillota</taxon>
        <taxon>Bacilli</taxon>
        <taxon>Lactobacillales</taxon>
        <taxon>Aerococcaceae</taxon>
        <taxon>Aerococcus</taxon>
    </lineage>
</organism>
<gene>
    <name evidence="2" type="ORF">CJ191_01295</name>
</gene>
<dbReference type="RefSeq" id="WP_102198746.1">
    <property type="nucleotide sequence ID" value="NZ_PNHQ01000002.1"/>
</dbReference>
<dbReference type="AlphaFoldDB" id="A0A2N6UFR7"/>
<protein>
    <submittedName>
        <fullName evidence="2">Uncharacterized protein</fullName>
    </submittedName>
</protein>
<keyword evidence="1" id="KW-0175">Coiled coil</keyword>
<dbReference type="EMBL" id="PNHQ01000002">
    <property type="protein sequence ID" value="PMC80471.1"/>
    <property type="molecule type" value="Genomic_DNA"/>
</dbReference>
<name>A0A2N6UFR7_9LACT</name>
<sequence>MIESVKYTLESKVDMYEREIDRIENRLQDLDTETMGLRVDREELIKQVEEHKRALLNLCSKED</sequence>
<evidence type="ECO:0000313" key="3">
    <source>
        <dbReference type="Proteomes" id="UP000235701"/>
    </source>
</evidence>
<feature type="coiled-coil region" evidence="1">
    <location>
        <begin position="6"/>
        <end position="61"/>
    </location>
</feature>
<comment type="caution">
    <text evidence="2">The sequence shown here is derived from an EMBL/GenBank/DDBJ whole genome shotgun (WGS) entry which is preliminary data.</text>
</comment>
<keyword evidence="3" id="KW-1185">Reference proteome</keyword>
<evidence type="ECO:0000256" key="1">
    <source>
        <dbReference type="SAM" id="Coils"/>
    </source>
</evidence>
<accession>A0A2N6UFR7</accession>